<keyword evidence="1" id="KW-0472">Membrane</keyword>
<keyword evidence="1" id="KW-1133">Transmembrane helix</keyword>
<dbReference type="EMBL" id="JAMXFF010000016">
    <property type="protein sequence ID" value="MCT7967078.1"/>
    <property type="molecule type" value="Genomic_DNA"/>
</dbReference>
<feature type="transmembrane region" description="Helical" evidence="1">
    <location>
        <begin position="109"/>
        <end position="128"/>
    </location>
</feature>
<evidence type="ECO:0000259" key="2">
    <source>
        <dbReference type="Pfam" id="PF07853"/>
    </source>
</evidence>
<protein>
    <submittedName>
        <fullName evidence="3">DUF1648 domain-containing protein</fullName>
    </submittedName>
</protein>
<dbReference type="InterPro" id="IPR012867">
    <property type="entry name" value="DUF1648"/>
</dbReference>
<proteinExistence type="predicted"/>
<comment type="caution">
    <text evidence="3">The sequence shown here is derived from an EMBL/GenBank/DDBJ whole genome shotgun (WGS) entry which is preliminary data.</text>
</comment>
<dbReference type="Pfam" id="PF07853">
    <property type="entry name" value="DUF1648"/>
    <property type="match status" value="1"/>
</dbReference>
<feature type="domain" description="DUF1648" evidence="2">
    <location>
        <begin position="31"/>
        <end position="75"/>
    </location>
</feature>
<sequence length="171" mass="19032">MNRNKNTESLLKAIVRSPLELALEIAALAGILCTFLAIVQSWGNLPETIPIHFGITGQPDNWGSKTILWLLPSMGTCIYLVLTLSPLLPQLLDSPFPIPEDQGDRLLGLVRELFGWMKVQIIWLFFLINWQMIQVGLGEASAIGTVLIFTGVIFLGGTIAFYFQQAEQNLY</sequence>
<evidence type="ECO:0000313" key="4">
    <source>
        <dbReference type="Proteomes" id="UP001525890"/>
    </source>
</evidence>
<keyword evidence="4" id="KW-1185">Reference proteome</keyword>
<dbReference type="RefSeq" id="WP_368006687.1">
    <property type="nucleotide sequence ID" value="NZ_JAMXFF010000016.1"/>
</dbReference>
<feature type="transmembrane region" description="Helical" evidence="1">
    <location>
        <begin position="140"/>
        <end position="163"/>
    </location>
</feature>
<name>A0ABT2MQQ9_9CYAN</name>
<evidence type="ECO:0000313" key="3">
    <source>
        <dbReference type="EMBL" id="MCT7967078.1"/>
    </source>
</evidence>
<gene>
    <name evidence="3" type="ORF">NG799_12090</name>
</gene>
<feature type="transmembrane region" description="Helical" evidence="1">
    <location>
        <begin position="67"/>
        <end position="88"/>
    </location>
</feature>
<keyword evidence="1" id="KW-0812">Transmembrane</keyword>
<accession>A0ABT2MQQ9</accession>
<evidence type="ECO:0000256" key="1">
    <source>
        <dbReference type="SAM" id="Phobius"/>
    </source>
</evidence>
<feature type="transmembrane region" description="Helical" evidence="1">
    <location>
        <begin position="21"/>
        <end position="43"/>
    </location>
</feature>
<organism evidence="3 4">
    <name type="scientific">Laspinema palackyanum D2a</name>
    <dbReference type="NCBI Taxonomy" id="2953684"/>
    <lineage>
        <taxon>Bacteria</taxon>
        <taxon>Bacillati</taxon>
        <taxon>Cyanobacteriota</taxon>
        <taxon>Cyanophyceae</taxon>
        <taxon>Oscillatoriophycideae</taxon>
        <taxon>Oscillatoriales</taxon>
        <taxon>Laspinemataceae</taxon>
        <taxon>Laspinema</taxon>
        <taxon>Laspinema palackyanum</taxon>
    </lineage>
</organism>
<reference evidence="3 4" key="1">
    <citation type="journal article" date="2022" name="Front. Microbiol.">
        <title>High genomic differentiation and limited gene flow indicate recent cryptic speciation within the genus Laspinema (cyanobacteria).</title>
        <authorList>
            <person name="Stanojkovic A."/>
            <person name="Skoupy S."/>
            <person name="Skaloud P."/>
            <person name="Dvorak P."/>
        </authorList>
    </citation>
    <scope>NUCLEOTIDE SEQUENCE [LARGE SCALE GENOMIC DNA]</scope>
    <source>
        <strain evidence="3 4">D2a</strain>
    </source>
</reference>
<dbReference type="Proteomes" id="UP001525890">
    <property type="component" value="Unassembled WGS sequence"/>
</dbReference>